<dbReference type="EMBL" id="JX684088">
    <property type="protein sequence ID" value="AGF93319.1"/>
    <property type="molecule type" value="Genomic_DNA"/>
</dbReference>
<comment type="similarity">
    <text evidence="3">Belongs to the elongation factor P family.</text>
</comment>
<evidence type="ECO:0000256" key="6">
    <source>
        <dbReference type="ARBA" id="ARBA00022917"/>
    </source>
</evidence>
<dbReference type="Gene3D" id="2.40.50.140">
    <property type="entry name" value="Nucleic acid-binding proteins"/>
    <property type="match status" value="2"/>
</dbReference>
<dbReference type="InterPro" id="IPR001059">
    <property type="entry name" value="Transl_elong_P/YeiP_cen"/>
</dbReference>
<dbReference type="Pfam" id="PF09285">
    <property type="entry name" value="Elong-fact-P_C"/>
    <property type="match status" value="1"/>
</dbReference>
<dbReference type="FunFam" id="2.40.50.140:FF:000004">
    <property type="entry name" value="Elongation factor P"/>
    <property type="match status" value="1"/>
</dbReference>
<dbReference type="HAMAP" id="MF_00141">
    <property type="entry name" value="EF_P"/>
    <property type="match status" value="1"/>
</dbReference>
<organism evidence="10">
    <name type="scientific">uncultured organism</name>
    <dbReference type="NCBI Taxonomy" id="155900"/>
    <lineage>
        <taxon>unclassified sequences</taxon>
        <taxon>environmental samples</taxon>
    </lineage>
</organism>
<dbReference type="InterPro" id="IPR015365">
    <property type="entry name" value="Elong-fact-P_C"/>
</dbReference>
<dbReference type="Gene3D" id="2.30.30.30">
    <property type="match status" value="1"/>
</dbReference>
<dbReference type="CDD" id="cd04470">
    <property type="entry name" value="S1_EF-P_repeat_1"/>
    <property type="match status" value="1"/>
</dbReference>
<sequence>MSKGLTVKYQGELYRIVKYEHSKRGRGDAFARVKLKSFDTGKVLSKTFKGKEEVEKAYLDKRPLKFLYSSGESYNFMDQTDYSQFEILEDKLGDKVKYLKDNLEVEGLFHEGRLISIELPTFVELEITSTKPGVKGDTASGGEKPATLETGLELKVPLFVKEGATIKVDTREGKYVERV</sequence>
<dbReference type="UniPathway" id="UPA00345"/>
<dbReference type="CDD" id="cd05794">
    <property type="entry name" value="S1_EF-P_repeat_2"/>
    <property type="match status" value="1"/>
</dbReference>
<evidence type="ECO:0000313" key="10">
    <source>
        <dbReference type="EMBL" id="AGF93319.1"/>
    </source>
</evidence>
<dbReference type="PANTHER" id="PTHR30053:SF12">
    <property type="entry name" value="ELONGATION FACTOR P (EF-P) FAMILY PROTEIN"/>
    <property type="match status" value="1"/>
</dbReference>
<reference evidence="10" key="1">
    <citation type="journal article" date="2013" name="Syst. Appl. Microbiol.">
        <title>New insights into the archaeal diversity of a hypersaline microbial mat obtained by a metagenomic approach.</title>
        <authorList>
            <person name="Lopez-Lopez A."/>
            <person name="Richter M."/>
            <person name="Pena A."/>
            <person name="Tamames J."/>
            <person name="Rossello-Mora R."/>
        </authorList>
    </citation>
    <scope>NUCLEOTIDE SEQUENCE</scope>
</reference>
<keyword evidence="4" id="KW-0963">Cytoplasm</keyword>
<dbReference type="FunFam" id="2.40.50.140:FF:000009">
    <property type="entry name" value="Elongation factor P"/>
    <property type="match status" value="1"/>
</dbReference>
<dbReference type="InterPro" id="IPR012340">
    <property type="entry name" value="NA-bd_OB-fold"/>
</dbReference>
<keyword evidence="6" id="KW-0648">Protein biosynthesis</keyword>
<evidence type="ECO:0000259" key="7">
    <source>
        <dbReference type="SMART" id="SM00841"/>
    </source>
</evidence>
<dbReference type="PANTHER" id="PTHR30053">
    <property type="entry name" value="ELONGATION FACTOR P"/>
    <property type="match status" value="1"/>
</dbReference>
<dbReference type="SMART" id="SM01185">
    <property type="entry name" value="EFP"/>
    <property type="match status" value="1"/>
</dbReference>
<keyword evidence="5 10" id="KW-0251">Elongation factor</keyword>
<dbReference type="Pfam" id="PF08207">
    <property type="entry name" value="EFP_N"/>
    <property type="match status" value="1"/>
</dbReference>
<dbReference type="NCBIfam" id="NF001810">
    <property type="entry name" value="PRK00529.1"/>
    <property type="match status" value="1"/>
</dbReference>
<feature type="domain" description="Translation elongation factor P/YeiP central" evidence="8">
    <location>
        <begin position="61"/>
        <end position="115"/>
    </location>
</feature>
<dbReference type="InterPro" id="IPR013852">
    <property type="entry name" value="Transl_elong_P/YeiP_CS"/>
</dbReference>
<evidence type="ECO:0000256" key="1">
    <source>
        <dbReference type="ARBA" id="ARBA00004496"/>
    </source>
</evidence>
<dbReference type="Pfam" id="PF01132">
    <property type="entry name" value="EFP"/>
    <property type="match status" value="1"/>
</dbReference>
<dbReference type="InterPro" id="IPR013185">
    <property type="entry name" value="Transl_elong_KOW-like"/>
</dbReference>
<protein>
    <submittedName>
        <fullName evidence="10">Translation elongation factor P</fullName>
    </submittedName>
</protein>
<comment type="pathway">
    <text evidence="2">Protein biosynthesis; polypeptide chain elongation.</text>
</comment>
<evidence type="ECO:0000256" key="4">
    <source>
        <dbReference type="ARBA" id="ARBA00022490"/>
    </source>
</evidence>
<gene>
    <name evidence="10" type="ORF">FLSS-22_0013</name>
    <name evidence="9" type="ORF">FLSS-5_0020</name>
</gene>
<dbReference type="InterPro" id="IPR014722">
    <property type="entry name" value="Rib_uL2_dom2"/>
</dbReference>
<evidence type="ECO:0000256" key="2">
    <source>
        <dbReference type="ARBA" id="ARBA00004815"/>
    </source>
</evidence>
<evidence type="ECO:0000313" key="9">
    <source>
        <dbReference type="EMBL" id="AGF92929.1"/>
    </source>
</evidence>
<dbReference type="InterPro" id="IPR011768">
    <property type="entry name" value="Transl_elongation_fac_P"/>
</dbReference>
<dbReference type="SMART" id="SM00841">
    <property type="entry name" value="Elong-fact-P_C"/>
    <property type="match status" value="1"/>
</dbReference>
<dbReference type="InterPro" id="IPR020599">
    <property type="entry name" value="Transl_elong_fac_P/YeiP"/>
</dbReference>
<dbReference type="NCBIfam" id="TIGR00038">
    <property type="entry name" value="efp"/>
    <property type="match status" value="1"/>
</dbReference>
<dbReference type="SUPFAM" id="SSF50104">
    <property type="entry name" value="Translation proteins SH3-like domain"/>
    <property type="match status" value="1"/>
</dbReference>
<accession>M1PVX8</accession>
<dbReference type="PROSITE" id="PS01275">
    <property type="entry name" value="EFP"/>
    <property type="match status" value="1"/>
</dbReference>
<dbReference type="InterPro" id="IPR008991">
    <property type="entry name" value="Translation_prot_SH3-like_sf"/>
</dbReference>
<dbReference type="SUPFAM" id="SSF50249">
    <property type="entry name" value="Nucleic acid-binding proteins"/>
    <property type="match status" value="2"/>
</dbReference>
<dbReference type="AlphaFoldDB" id="M1PVX8"/>
<evidence type="ECO:0000259" key="8">
    <source>
        <dbReference type="SMART" id="SM01185"/>
    </source>
</evidence>
<evidence type="ECO:0000256" key="5">
    <source>
        <dbReference type="ARBA" id="ARBA00022768"/>
    </source>
</evidence>
<dbReference type="EMBL" id="JX684077">
    <property type="protein sequence ID" value="AGF92929.1"/>
    <property type="molecule type" value="Genomic_DNA"/>
</dbReference>
<feature type="domain" description="Elongation factor P C-terminal" evidence="7">
    <location>
        <begin position="123"/>
        <end position="178"/>
    </location>
</feature>
<dbReference type="FunFam" id="2.30.30.30:FF:000003">
    <property type="entry name" value="Elongation factor P"/>
    <property type="match status" value="1"/>
</dbReference>
<proteinExistence type="inferred from homology"/>
<name>M1PVX8_9ZZZZ</name>
<dbReference type="PIRSF" id="PIRSF005901">
    <property type="entry name" value="EF-P"/>
    <property type="match status" value="1"/>
</dbReference>
<dbReference type="GO" id="GO:0043043">
    <property type="term" value="P:peptide biosynthetic process"/>
    <property type="evidence" value="ECO:0007669"/>
    <property type="project" value="InterPro"/>
</dbReference>
<evidence type="ECO:0000256" key="3">
    <source>
        <dbReference type="ARBA" id="ARBA00009479"/>
    </source>
</evidence>
<comment type="subcellular location">
    <subcellularLocation>
        <location evidence="1">Cytoplasm</location>
    </subcellularLocation>
</comment>
<dbReference type="GO" id="GO:0006414">
    <property type="term" value="P:translational elongation"/>
    <property type="evidence" value="ECO:0007669"/>
    <property type="project" value="UniProtKB-UniPathway"/>
</dbReference>